<proteinExistence type="predicted"/>
<organism evidence="1 2">
    <name type="scientific">Campylobacter cuniculorum DSM 23162 = LMG 24588</name>
    <dbReference type="NCBI Taxonomy" id="1121267"/>
    <lineage>
        <taxon>Bacteria</taxon>
        <taxon>Pseudomonadati</taxon>
        <taxon>Campylobacterota</taxon>
        <taxon>Epsilonproteobacteria</taxon>
        <taxon>Campylobacterales</taxon>
        <taxon>Campylobacteraceae</taxon>
        <taxon>Campylobacter</taxon>
    </lineage>
</organism>
<accession>A0A1W6BY50</accession>
<dbReference type="EMBL" id="CP020867">
    <property type="protein sequence ID" value="ARJ56960.1"/>
    <property type="molecule type" value="Genomic_DNA"/>
</dbReference>
<evidence type="ECO:0008006" key="3">
    <source>
        <dbReference type="Google" id="ProtNLM"/>
    </source>
</evidence>
<dbReference type="OrthoDB" id="14727at2"/>
<dbReference type="InterPro" id="IPR007332">
    <property type="entry name" value="DUF411"/>
</dbReference>
<dbReference type="Pfam" id="PF04214">
    <property type="entry name" value="DUF411"/>
    <property type="match status" value="1"/>
</dbReference>
<dbReference type="KEGG" id="ccun:CCUN_1372"/>
<evidence type="ECO:0000313" key="1">
    <source>
        <dbReference type="EMBL" id="ARJ56960.1"/>
    </source>
</evidence>
<dbReference type="AlphaFoldDB" id="A0A1W6BY50"/>
<protein>
    <recommendedName>
        <fullName evidence="3">DUF411 domain protein</fullName>
    </recommendedName>
</protein>
<name>A0A1W6BY50_9BACT</name>
<gene>
    <name evidence="1" type="ORF">CCUN_1372</name>
</gene>
<evidence type="ECO:0000313" key="2">
    <source>
        <dbReference type="Proteomes" id="UP000192902"/>
    </source>
</evidence>
<dbReference type="eggNOG" id="COG3019">
    <property type="taxonomic scope" value="Bacteria"/>
</dbReference>
<reference evidence="1 2" key="1">
    <citation type="submission" date="2017-04" db="EMBL/GenBank/DDBJ databases">
        <title>Complete genome sequence of the Campylobacter cuniculorum type strain LMG24588.</title>
        <authorList>
            <person name="Miller W.G."/>
            <person name="Yee E."/>
            <person name="Revez J."/>
            <person name="Bono J.L."/>
            <person name="Rossi M."/>
        </authorList>
    </citation>
    <scope>NUCLEOTIDE SEQUENCE [LARGE SCALE GENOMIC DNA]</scope>
    <source>
        <strain evidence="1 2">LMG 24588</strain>
    </source>
</reference>
<sequence length="151" mass="17326">MKKYLLSSFLALNLFANDYFIELHLSPSCGCCESWADYMQKKDYEIKFIKTRDFYKIKDEYHIKPQYQSCHTGIIQGYVIEGHVPQSAIKWLLENKPKNVIGISAPGMPLGSPGMEQGDNTEEYPVILLFKDGSHKLYGYFKGDELTQKGL</sequence>
<dbReference type="RefSeq" id="WP_027305894.1">
    <property type="nucleotide sequence ID" value="NZ_CP020867.1"/>
</dbReference>
<dbReference type="Proteomes" id="UP000192902">
    <property type="component" value="Chromosome"/>
</dbReference>